<keyword evidence="2" id="KW-1185">Reference proteome</keyword>
<accession>A0A9P8DN47</accession>
<comment type="caution">
    <text evidence="1">The sequence shown here is derived from an EMBL/GenBank/DDBJ whole genome shotgun (WGS) entry which is preliminary data.</text>
</comment>
<gene>
    <name evidence="1" type="ORF">J7337_004892</name>
</gene>
<proteinExistence type="predicted"/>
<dbReference type="Proteomes" id="UP000827133">
    <property type="component" value="Unassembled WGS sequence"/>
</dbReference>
<organism evidence="1 2">
    <name type="scientific">Fusarium musae</name>
    <dbReference type="NCBI Taxonomy" id="1042133"/>
    <lineage>
        <taxon>Eukaryota</taxon>
        <taxon>Fungi</taxon>
        <taxon>Dikarya</taxon>
        <taxon>Ascomycota</taxon>
        <taxon>Pezizomycotina</taxon>
        <taxon>Sordariomycetes</taxon>
        <taxon>Hypocreomycetidae</taxon>
        <taxon>Hypocreales</taxon>
        <taxon>Nectriaceae</taxon>
        <taxon>Fusarium</taxon>
    </lineage>
</organism>
<sequence length="113" mass="12871">MARVEHAKVWAGLSEIGSRDMPGPQEIGSYGLAPAARSLQEGEHWALESVVCNLSSNGRPVESYQEEIYWKRALVSEEYHCQDKLLPLDLNRERELGLDRRETERGNTTRMSK</sequence>
<evidence type="ECO:0000313" key="2">
    <source>
        <dbReference type="Proteomes" id="UP000827133"/>
    </source>
</evidence>
<reference evidence="1" key="1">
    <citation type="journal article" date="2021" name="Mol. Plant Microbe Interact.">
        <title>Telomere to telomere genome assembly of Fusarium musae F31, causal agent of crown rot disease of banana.</title>
        <authorList>
            <person name="Degradi L."/>
            <person name="Tava V."/>
            <person name="Kunova A."/>
            <person name="Cortesi P."/>
            <person name="Saracchi M."/>
            <person name="Pasquali M."/>
        </authorList>
    </citation>
    <scope>NUCLEOTIDE SEQUENCE</scope>
    <source>
        <strain evidence="1">F31</strain>
    </source>
</reference>
<evidence type="ECO:0000313" key="1">
    <source>
        <dbReference type="EMBL" id="KAG9504911.1"/>
    </source>
</evidence>
<dbReference type="EMBL" id="JAHBCI010000003">
    <property type="protein sequence ID" value="KAG9504911.1"/>
    <property type="molecule type" value="Genomic_DNA"/>
</dbReference>
<dbReference type="AlphaFoldDB" id="A0A9P8DN47"/>
<name>A0A9P8DN47_9HYPO</name>
<protein>
    <submittedName>
        <fullName evidence="1">Uncharacterized protein</fullName>
    </submittedName>
</protein>